<dbReference type="EMBL" id="VHSG01000007">
    <property type="protein sequence ID" value="TQV82485.1"/>
    <property type="molecule type" value="Genomic_DNA"/>
</dbReference>
<keyword evidence="2" id="KW-1185">Reference proteome</keyword>
<accession>A0A545TZ38</accession>
<protein>
    <submittedName>
        <fullName evidence="1">Uncharacterized protein</fullName>
    </submittedName>
</protein>
<evidence type="ECO:0000313" key="2">
    <source>
        <dbReference type="Proteomes" id="UP000319732"/>
    </source>
</evidence>
<dbReference type="RefSeq" id="WP_142903501.1">
    <property type="nucleotide sequence ID" value="NZ_ML660090.1"/>
</dbReference>
<proteinExistence type="predicted"/>
<evidence type="ECO:0000313" key="1">
    <source>
        <dbReference type="EMBL" id="TQV82485.1"/>
    </source>
</evidence>
<dbReference type="OrthoDB" id="5197894at2"/>
<gene>
    <name evidence="1" type="ORF">FKG94_07015</name>
</gene>
<reference evidence="1 2" key="1">
    <citation type="submission" date="2019-06" db="EMBL/GenBank/DDBJ databases">
        <title>Whole genome sequence for Cellvibrionaceae sp. R142.</title>
        <authorList>
            <person name="Wang G."/>
        </authorList>
    </citation>
    <scope>NUCLEOTIDE SEQUENCE [LARGE SCALE GENOMIC DNA]</scope>
    <source>
        <strain evidence="1 2">R142</strain>
    </source>
</reference>
<dbReference type="Proteomes" id="UP000319732">
    <property type="component" value="Unassembled WGS sequence"/>
</dbReference>
<comment type="caution">
    <text evidence="1">The sequence shown here is derived from an EMBL/GenBank/DDBJ whole genome shotgun (WGS) entry which is preliminary data.</text>
</comment>
<organism evidence="1 2">
    <name type="scientific">Exilibacterium tricleocarpae</name>
    <dbReference type="NCBI Taxonomy" id="2591008"/>
    <lineage>
        <taxon>Bacteria</taxon>
        <taxon>Pseudomonadati</taxon>
        <taxon>Pseudomonadota</taxon>
        <taxon>Gammaproteobacteria</taxon>
        <taxon>Cellvibrionales</taxon>
        <taxon>Cellvibrionaceae</taxon>
        <taxon>Exilibacterium</taxon>
    </lineage>
</organism>
<sequence length="83" mass="8694">MKINLHIERLVVSGIDIKPNRTKELKLAVESALMRKLVDHGGAIQSRGNCGTLDGGLVSGSATGTPANLGNQIGRAVYRGIGK</sequence>
<name>A0A545TZ38_9GAMM</name>
<dbReference type="AlphaFoldDB" id="A0A545TZ38"/>